<evidence type="ECO:0000313" key="1">
    <source>
        <dbReference type="EMBL" id="SES06974.1"/>
    </source>
</evidence>
<sequence>MNIQEVYDIYIKSDFIRNKSSLGVYKEKINKYISVMHNTDIRVAFEEENLRTFIFDNKQSPQGKYEAFNNFYMFYHERILHIPKRDVPVFPIDKRKEIQSLKKDKVREPIYFPKEFDLNILFDDHFYEHLALMQPYW</sequence>
<organism evidence="1 2">
    <name type="scientific">Gracilibacillus ureilyticus</name>
    <dbReference type="NCBI Taxonomy" id="531814"/>
    <lineage>
        <taxon>Bacteria</taxon>
        <taxon>Bacillati</taxon>
        <taxon>Bacillota</taxon>
        <taxon>Bacilli</taxon>
        <taxon>Bacillales</taxon>
        <taxon>Bacillaceae</taxon>
        <taxon>Gracilibacillus</taxon>
    </lineage>
</organism>
<protein>
    <submittedName>
        <fullName evidence="1">Uncharacterized protein</fullName>
    </submittedName>
</protein>
<keyword evidence="2" id="KW-1185">Reference proteome</keyword>
<dbReference type="Proteomes" id="UP000199687">
    <property type="component" value="Unassembled WGS sequence"/>
</dbReference>
<accession>A0A1H9UCU3</accession>
<evidence type="ECO:0000313" key="2">
    <source>
        <dbReference type="Proteomes" id="UP000199687"/>
    </source>
</evidence>
<dbReference type="RefSeq" id="WP_089742634.1">
    <property type="nucleotide sequence ID" value="NZ_FOGL01000017.1"/>
</dbReference>
<gene>
    <name evidence="1" type="ORF">SAMN04487944_1178</name>
</gene>
<dbReference type="EMBL" id="FOGL01000017">
    <property type="protein sequence ID" value="SES06974.1"/>
    <property type="molecule type" value="Genomic_DNA"/>
</dbReference>
<dbReference type="AlphaFoldDB" id="A0A1H9UCU3"/>
<proteinExistence type="predicted"/>
<dbReference type="STRING" id="531814.SAMN04487944_1178"/>
<name>A0A1H9UCU3_9BACI</name>
<reference evidence="1 2" key="1">
    <citation type="submission" date="2016-10" db="EMBL/GenBank/DDBJ databases">
        <authorList>
            <person name="de Groot N.N."/>
        </authorList>
    </citation>
    <scope>NUCLEOTIDE SEQUENCE [LARGE SCALE GENOMIC DNA]</scope>
    <source>
        <strain evidence="1 2">CGMCC 1.7727</strain>
    </source>
</reference>
<dbReference type="OrthoDB" id="9995621at2"/>